<evidence type="ECO:0000313" key="1">
    <source>
        <dbReference type="EMBL" id="EHL98536.1"/>
    </source>
</evidence>
<protein>
    <submittedName>
        <fullName evidence="1">Uncharacterized protein</fullName>
    </submittedName>
</protein>
<dbReference type="EMBL" id="AGEY01000073">
    <property type="protein sequence ID" value="EHL98536.1"/>
    <property type="molecule type" value="Genomic_DNA"/>
</dbReference>
<gene>
    <name evidence="1" type="ORF">HMPREF9103_01579</name>
</gene>
<dbReference type="Proteomes" id="UP000004625">
    <property type="component" value="Unassembled WGS sequence"/>
</dbReference>
<reference evidence="1 2" key="1">
    <citation type="submission" date="2011-09" db="EMBL/GenBank/DDBJ databases">
        <authorList>
            <person name="Weinstock G."/>
            <person name="Sodergren E."/>
            <person name="Clifton S."/>
            <person name="Fulton L."/>
            <person name="Fulton B."/>
            <person name="Courtney L."/>
            <person name="Fronick C."/>
            <person name="Harrison M."/>
            <person name="Strong C."/>
            <person name="Farmer C."/>
            <person name="Delahaunty K."/>
            <person name="Markovic C."/>
            <person name="Hall O."/>
            <person name="Minx P."/>
            <person name="Tomlinson C."/>
            <person name="Mitreva M."/>
            <person name="Hou S."/>
            <person name="Chen J."/>
            <person name="Wollam A."/>
            <person name="Pepin K.H."/>
            <person name="Johnson M."/>
            <person name="Bhonagiri V."/>
            <person name="Zhang X."/>
            <person name="Suruliraj S."/>
            <person name="Warren W."/>
            <person name="Chinwalla A."/>
            <person name="Mardis E.R."/>
            <person name="Wilson R.K."/>
        </authorList>
    </citation>
    <scope>NUCLEOTIDE SEQUENCE [LARGE SCALE GENOMIC DNA]</scope>
    <source>
        <strain evidence="1 2">F0439</strain>
    </source>
</reference>
<comment type="caution">
    <text evidence="1">The sequence shown here is derived from an EMBL/GenBank/DDBJ whole genome shotgun (WGS) entry which is preliminary data.</text>
</comment>
<dbReference type="STRING" id="797515.HMPREF9103_01579"/>
<dbReference type="AlphaFoldDB" id="G9ZPC5"/>
<name>G9ZPC5_9LACO</name>
<sequence>MSGGVSASTAYEGGTAANCRPFVLVTEGRLFYWATRLEIDALIHNTEF</sequence>
<dbReference type="HOGENOM" id="CLU_3154232_0_0_9"/>
<organism evidence="1 2">
    <name type="scientific">Lentilactobacillus parafarraginis F0439</name>
    <dbReference type="NCBI Taxonomy" id="797515"/>
    <lineage>
        <taxon>Bacteria</taxon>
        <taxon>Bacillati</taxon>
        <taxon>Bacillota</taxon>
        <taxon>Bacilli</taxon>
        <taxon>Lactobacillales</taxon>
        <taxon>Lactobacillaceae</taxon>
        <taxon>Lentilactobacillus</taxon>
    </lineage>
</organism>
<evidence type="ECO:0000313" key="2">
    <source>
        <dbReference type="Proteomes" id="UP000004625"/>
    </source>
</evidence>
<proteinExistence type="predicted"/>
<accession>G9ZPC5</accession>
<keyword evidence="2" id="KW-1185">Reference proteome</keyword>